<evidence type="ECO:0000259" key="6">
    <source>
        <dbReference type="Pfam" id="PF04542"/>
    </source>
</evidence>
<dbReference type="SUPFAM" id="SSF88946">
    <property type="entry name" value="Sigma2 domain of RNA polymerase sigma factors"/>
    <property type="match status" value="1"/>
</dbReference>
<dbReference type="Gene3D" id="1.10.1740.10">
    <property type="match status" value="1"/>
</dbReference>
<evidence type="ECO:0000256" key="2">
    <source>
        <dbReference type="ARBA" id="ARBA00023015"/>
    </source>
</evidence>
<dbReference type="SUPFAM" id="SSF88659">
    <property type="entry name" value="Sigma3 and sigma4 domains of RNA polymerase sigma factors"/>
    <property type="match status" value="1"/>
</dbReference>
<dbReference type="PANTHER" id="PTHR43133">
    <property type="entry name" value="RNA POLYMERASE ECF-TYPE SIGMA FACTO"/>
    <property type="match status" value="1"/>
</dbReference>
<protein>
    <submittedName>
        <fullName evidence="8">RNA polymerase sigma-70 factor (ECF subfamily)</fullName>
    </submittedName>
</protein>
<accession>A0ABU0ANB9</accession>
<keyword evidence="3" id="KW-0731">Sigma factor</keyword>
<keyword evidence="4" id="KW-0238">DNA-binding</keyword>
<dbReference type="InterPro" id="IPR036388">
    <property type="entry name" value="WH-like_DNA-bd_sf"/>
</dbReference>
<evidence type="ECO:0000256" key="4">
    <source>
        <dbReference type="ARBA" id="ARBA00023125"/>
    </source>
</evidence>
<dbReference type="NCBIfam" id="TIGR02937">
    <property type="entry name" value="sigma70-ECF"/>
    <property type="match status" value="1"/>
</dbReference>
<keyword evidence="9" id="KW-1185">Reference proteome</keyword>
<keyword evidence="5" id="KW-0804">Transcription</keyword>
<evidence type="ECO:0000256" key="1">
    <source>
        <dbReference type="ARBA" id="ARBA00010641"/>
    </source>
</evidence>
<comment type="similarity">
    <text evidence="1">Belongs to the sigma-70 factor family. ECF subfamily.</text>
</comment>
<dbReference type="Pfam" id="PF08281">
    <property type="entry name" value="Sigma70_r4_2"/>
    <property type="match status" value="1"/>
</dbReference>
<organism evidence="8 9">
    <name type="scientific">Cytobacillus purgationiresistens</name>
    <dbReference type="NCBI Taxonomy" id="863449"/>
    <lineage>
        <taxon>Bacteria</taxon>
        <taxon>Bacillati</taxon>
        <taxon>Bacillota</taxon>
        <taxon>Bacilli</taxon>
        <taxon>Bacillales</taxon>
        <taxon>Bacillaceae</taxon>
        <taxon>Cytobacillus</taxon>
    </lineage>
</organism>
<dbReference type="PANTHER" id="PTHR43133:SF8">
    <property type="entry name" value="RNA POLYMERASE SIGMA FACTOR HI_1459-RELATED"/>
    <property type="match status" value="1"/>
</dbReference>
<dbReference type="Proteomes" id="UP001238088">
    <property type="component" value="Unassembled WGS sequence"/>
</dbReference>
<dbReference type="InterPro" id="IPR014284">
    <property type="entry name" value="RNA_pol_sigma-70_dom"/>
</dbReference>
<evidence type="ECO:0000256" key="5">
    <source>
        <dbReference type="ARBA" id="ARBA00023163"/>
    </source>
</evidence>
<reference evidence="8 9" key="1">
    <citation type="submission" date="2023-07" db="EMBL/GenBank/DDBJ databases">
        <title>Genomic Encyclopedia of Type Strains, Phase IV (KMG-IV): sequencing the most valuable type-strain genomes for metagenomic binning, comparative biology and taxonomic classification.</title>
        <authorList>
            <person name="Goeker M."/>
        </authorList>
    </citation>
    <scope>NUCLEOTIDE SEQUENCE [LARGE SCALE GENOMIC DNA]</scope>
    <source>
        <strain evidence="8 9">DSM 23494</strain>
    </source>
</reference>
<name>A0ABU0ANB9_9BACI</name>
<proteinExistence type="inferred from homology"/>
<dbReference type="InterPro" id="IPR013249">
    <property type="entry name" value="RNA_pol_sigma70_r4_t2"/>
</dbReference>
<dbReference type="Pfam" id="PF04542">
    <property type="entry name" value="Sigma70_r2"/>
    <property type="match status" value="1"/>
</dbReference>
<evidence type="ECO:0000313" key="9">
    <source>
        <dbReference type="Proteomes" id="UP001238088"/>
    </source>
</evidence>
<dbReference type="InterPro" id="IPR007627">
    <property type="entry name" value="RNA_pol_sigma70_r2"/>
</dbReference>
<dbReference type="InterPro" id="IPR013324">
    <property type="entry name" value="RNA_pol_sigma_r3/r4-like"/>
</dbReference>
<evidence type="ECO:0000256" key="3">
    <source>
        <dbReference type="ARBA" id="ARBA00023082"/>
    </source>
</evidence>
<dbReference type="Gene3D" id="1.10.10.10">
    <property type="entry name" value="Winged helix-like DNA-binding domain superfamily/Winged helix DNA-binding domain"/>
    <property type="match status" value="1"/>
</dbReference>
<feature type="domain" description="RNA polymerase sigma-70 region 2" evidence="6">
    <location>
        <begin position="5"/>
        <end position="72"/>
    </location>
</feature>
<gene>
    <name evidence="8" type="ORF">J2S17_004427</name>
</gene>
<sequence length="151" mass="18098">MHAVYESLKEDLRRFAYSIANHEQEGNDLIQDALEKALLQKDLIDWPRYKQKAWFYRVMKNNLIDQRRKNKRETDYDEAFETALPFGKITSFEMVDILKNLPRNQSDIIFKRYWIGLSSNEIAEKLEIPASTVRYQLAQAIKTLRKYFEEE</sequence>
<evidence type="ECO:0000259" key="7">
    <source>
        <dbReference type="Pfam" id="PF08281"/>
    </source>
</evidence>
<dbReference type="InterPro" id="IPR013325">
    <property type="entry name" value="RNA_pol_sigma_r2"/>
</dbReference>
<evidence type="ECO:0000313" key="8">
    <source>
        <dbReference type="EMBL" id="MDQ0272535.1"/>
    </source>
</evidence>
<feature type="domain" description="RNA polymerase sigma factor 70 region 4 type 2" evidence="7">
    <location>
        <begin position="94"/>
        <end position="144"/>
    </location>
</feature>
<keyword evidence="2" id="KW-0805">Transcription regulation</keyword>
<comment type="caution">
    <text evidence="8">The sequence shown here is derived from an EMBL/GenBank/DDBJ whole genome shotgun (WGS) entry which is preliminary data.</text>
</comment>
<dbReference type="EMBL" id="JAUSUB010000024">
    <property type="protein sequence ID" value="MDQ0272535.1"/>
    <property type="molecule type" value="Genomic_DNA"/>
</dbReference>
<dbReference type="InterPro" id="IPR039425">
    <property type="entry name" value="RNA_pol_sigma-70-like"/>
</dbReference>